<comment type="caution">
    <text evidence="2">The sequence shown here is derived from an EMBL/GenBank/DDBJ whole genome shotgun (WGS) entry which is preliminary data.</text>
</comment>
<evidence type="ECO:0000313" key="2">
    <source>
        <dbReference type="EMBL" id="KAK7107604.1"/>
    </source>
</evidence>
<feature type="region of interest" description="Disordered" evidence="1">
    <location>
        <begin position="168"/>
        <end position="187"/>
    </location>
</feature>
<feature type="compositionally biased region" description="Pro residues" evidence="1">
    <location>
        <begin position="76"/>
        <end position="87"/>
    </location>
</feature>
<name>A0AAN9BMA2_9CAEN</name>
<dbReference type="EMBL" id="JBAMIC010000004">
    <property type="protein sequence ID" value="KAK7107604.1"/>
    <property type="molecule type" value="Genomic_DNA"/>
</dbReference>
<organism evidence="2 3">
    <name type="scientific">Littorina saxatilis</name>
    <dbReference type="NCBI Taxonomy" id="31220"/>
    <lineage>
        <taxon>Eukaryota</taxon>
        <taxon>Metazoa</taxon>
        <taxon>Spiralia</taxon>
        <taxon>Lophotrochozoa</taxon>
        <taxon>Mollusca</taxon>
        <taxon>Gastropoda</taxon>
        <taxon>Caenogastropoda</taxon>
        <taxon>Littorinimorpha</taxon>
        <taxon>Littorinoidea</taxon>
        <taxon>Littorinidae</taxon>
        <taxon>Littorina</taxon>
    </lineage>
</organism>
<accession>A0AAN9BMA2</accession>
<gene>
    <name evidence="2" type="ORF">V1264_015499</name>
</gene>
<feature type="region of interest" description="Disordered" evidence="1">
    <location>
        <begin position="1"/>
        <end position="25"/>
    </location>
</feature>
<proteinExistence type="predicted"/>
<protein>
    <submittedName>
        <fullName evidence="2">Uncharacterized protein</fullName>
    </submittedName>
</protein>
<keyword evidence="3" id="KW-1185">Reference proteome</keyword>
<sequence>MSNAFRGVTVETATGEKHGATEQETEAALQTMVTDMVEDDEDEEEDDEEEMELVMGSLLHNVGSRIEVHEDEPGVKTPPKPKPPAKPPTLITPGRHVAKPSISKTGPASKPALKPPSTQDAGWKTGGTSEMEDILAATALPAKEEAPTKEEDPEKAFLKEVLTGSLYGNKGKAPTLAPPKPEQPKKKKVFKIPPIRLRRSIPMGNPDLLAIRTPCVDLIHEQVKNMLEAQLGTIVSLQHEPEYLQTGDVPLPIRAMWIFKMEDVSVNNHTRICCTGIIDYEGETLRVRRRDDIFQEEHRAYLLVQQIKEEQANRLKNKKKPKASPSRVKSPLPP</sequence>
<evidence type="ECO:0000256" key="1">
    <source>
        <dbReference type="SAM" id="MobiDB-lite"/>
    </source>
</evidence>
<feature type="region of interest" description="Disordered" evidence="1">
    <location>
        <begin position="58"/>
        <end position="126"/>
    </location>
</feature>
<dbReference type="AlphaFoldDB" id="A0AAN9BMA2"/>
<feature type="region of interest" description="Disordered" evidence="1">
    <location>
        <begin position="312"/>
        <end position="334"/>
    </location>
</feature>
<dbReference type="Proteomes" id="UP001374579">
    <property type="component" value="Unassembled WGS sequence"/>
</dbReference>
<evidence type="ECO:0000313" key="3">
    <source>
        <dbReference type="Proteomes" id="UP001374579"/>
    </source>
</evidence>
<reference evidence="2 3" key="1">
    <citation type="submission" date="2024-02" db="EMBL/GenBank/DDBJ databases">
        <title>Chromosome-scale genome assembly of the rough periwinkle Littorina saxatilis.</title>
        <authorList>
            <person name="De Jode A."/>
            <person name="Faria R."/>
            <person name="Formenti G."/>
            <person name="Sims Y."/>
            <person name="Smith T.P."/>
            <person name="Tracey A."/>
            <person name="Wood J.M.D."/>
            <person name="Zagrodzka Z.B."/>
            <person name="Johannesson K."/>
            <person name="Butlin R.K."/>
            <person name="Leder E.H."/>
        </authorList>
    </citation>
    <scope>NUCLEOTIDE SEQUENCE [LARGE SCALE GENOMIC DNA]</scope>
    <source>
        <strain evidence="2">Snail1</strain>
        <tissue evidence="2">Muscle</tissue>
    </source>
</reference>